<evidence type="ECO:0000256" key="1">
    <source>
        <dbReference type="ARBA" id="ARBA00004651"/>
    </source>
</evidence>
<feature type="transmembrane region" description="Helical" evidence="6">
    <location>
        <begin position="455"/>
        <end position="476"/>
    </location>
</feature>
<keyword evidence="8" id="KW-1185">Reference proteome</keyword>
<keyword evidence="2" id="KW-1003">Cell membrane</keyword>
<accession>A0A0J1HH57</accession>
<feature type="transmembrane region" description="Helical" evidence="6">
    <location>
        <begin position="178"/>
        <end position="199"/>
    </location>
</feature>
<reference evidence="7 8" key="1">
    <citation type="submission" date="2015-05" db="EMBL/GenBank/DDBJ databases">
        <title>Photobacterium galathea sp. nov.</title>
        <authorList>
            <person name="Machado H."/>
            <person name="Gram L."/>
        </authorList>
    </citation>
    <scope>NUCLEOTIDE SEQUENCE [LARGE SCALE GENOMIC DNA]</scope>
    <source>
        <strain evidence="7 8">DSM 22954</strain>
    </source>
</reference>
<feature type="transmembrane region" description="Helical" evidence="6">
    <location>
        <begin position="394"/>
        <end position="414"/>
    </location>
</feature>
<dbReference type="RefSeq" id="WP_047883787.1">
    <property type="nucleotide sequence ID" value="NZ_CP071325.1"/>
</dbReference>
<sequence>MIKNSFFLLFKLLITLFVTLYCSRVLLQELGIEDFGIYNIVGGIVSLLSFLTGALASSSQRFFSYELGKNNGNISNYFSMTMIVYFILSIVLVIISQTIGLWFIYEKINIPSVRFSAAITVYQVSVLTFIISIMAAPFNALLISYEKMKLYSLIGITIVIIRLLLVISLIYIDADKLIVYSIISLFLSFISFLLPFYFCKKQIKDVKFKIVWSRKRFNELLSYSGWNLFGSLSAVGFNQGVNILINIFFGPTVNAARGLAVQVNSAILGFTTNINTAINPQIIKRYSSNELESMLGLVKNGSKYSFLVIGFISIPILFNTEYILSIWLTEVPEYTVSFIQLIIIDSLVCGFSAPLMTSVQATGKIKYYQIIVGGLLLLNIPISYFLLIKYSNPLIPLLVTIALSFIAFNARLFFTRSLIGLGIRDFYLNVVIKSIVTILISISANLFVLNKVGGFGFLNIVIVGLINSVCIFIFGLNRTEKKFISSKIFSVLKKY</sequence>
<dbReference type="EMBL" id="LDOU01000004">
    <property type="protein sequence ID" value="KLV10950.1"/>
    <property type="molecule type" value="Genomic_DNA"/>
</dbReference>
<feature type="transmembrane region" description="Helical" evidence="6">
    <location>
        <begin position="150"/>
        <end position="172"/>
    </location>
</feature>
<evidence type="ECO:0000256" key="5">
    <source>
        <dbReference type="ARBA" id="ARBA00023136"/>
    </source>
</evidence>
<evidence type="ECO:0000256" key="6">
    <source>
        <dbReference type="SAM" id="Phobius"/>
    </source>
</evidence>
<evidence type="ECO:0000256" key="4">
    <source>
        <dbReference type="ARBA" id="ARBA00022989"/>
    </source>
</evidence>
<protein>
    <recommendedName>
        <fullName evidence="9">Polysaccharide biosynthesis protein</fullName>
    </recommendedName>
</protein>
<keyword evidence="4 6" id="KW-1133">Transmembrane helix</keyword>
<dbReference type="Proteomes" id="UP000035909">
    <property type="component" value="Unassembled WGS sequence"/>
</dbReference>
<dbReference type="InterPro" id="IPR050833">
    <property type="entry name" value="Poly_Biosynth_Transport"/>
</dbReference>
<gene>
    <name evidence="7" type="ORF">ABT57_03320</name>
</gene>
<dbReference type="AlphaFoldDB" id="A0A0J1HH57"/>
<keyword evidence="5 6" id="KW-0472">Membrane</keyword>
<keyword evidence="3 6" id="KW-0812">Transmembrane</keyword>
<organism evidence="7 8">
    <name type="scientific">Photobacterium ganghwense</name>
    <dbReference type="NCBI Taxonomy" id="320778"/>
    <lineage>
        <taxon>Bacteria</taxon>
        <taxon>Pseudomonadati</taxon>
        <taxon>Pseudomonadota</taxon>
        <taxon>Gammaproteobacteria</taxon>
        <taxon>Vibrionales</taxon>
        <taxon>Vibrionaceae</taxon>
        <taxon>Photobacterium</taxon>
    </lineage>
</organism>
<dbReference type="STRING" id="320778.ABT57_03320"/>
<evidence type="ECO:0000313" key="8">
    <source>
        <dbReference type="Proteomes" id="UP000035909"/>
    </source>
</evidence>
<proteinExistence type="predicted"/>
<dbReference type="PANTHER" id="PTHR30250">
    <property type="entry name" value="PST FAMILY PREDICTED COLANIC ACID TRANSPORTER"/>
    <property type="match status" value="1"/>
</dbReference>
<evidence type="ECO:0000313" key="7">
    <source>
        <dbReference type="EMBL" id="KLV10950.1"/>
    </source>
</evidence>
<dbReference type="PATRIC" id="fig|320778.3.peg.713"/>
<dbReference type="GO" id="GO:0005886">
    <property type="term" value="C:plasma membrane"/>
    <property type="evidence" value="ECO:0007669"/>
    <property type="project" value="UniProtKB-SubCell"/>
</dbReference>
<feature type="transmembrane region" description="Helical" evidence="6">
    <location>
        <begin position="304"/>
        <end position="328"/>
    </location>
</feature>
<dbReference type="OrthoDB" id="5365632at2"/>
<feature type="transmembrane region" description="Helical" evidence="6">
    <location>
        <begin position="117"/>
        <end position="138"/>
    </location>
</feature>
<dbReference type="PANTHER" id="PTHR30250:SF26">
    <property type="entry name" value="PSMA PROTEIN"/>
    <property type="match status" value="1"/>
</dbReference>
<feature type="transmembrane region" description="Helical" evidence="6">
    <location>
        <begin position="334"/>
        <end position="355"/>
    </location>
</feature>
<feature type="transmembrane region" description="Helical" evidence="6">
    <location>
        <begin position="426"/>
        <end position="449"/>
    </location>
</feature>
<evidence type="ECO:0000256" key="3">
    <source>
        <dbReference type="ARBA" id="ARBA00022692"/>
    </source>
</evidence>
<evidence type="ECO:0008006" key="9">
    <source>
        <dbReference type="Google" id="ProtNLM"/>
    </source>
</evidence>
<evidence type="ECO:0000256" key="2">
    <source>
        <dbReference type="ARBA" id="ARBA00022475"/>
    </source>
</evidence>
<feature type="transmembrane region" description="Helical" evidence="6">
    <location>
        <begin position="37"/>
        <end position="56"/>
    </location>
</feature>
<dbReference type="InterPro" id="IPR002797">
    <property type="entry name" value="Polysacc_synth"/>
</dbReference>
<dbReference type="Pfam" id="PF01943">
    <property type="entry name" value="Polysacc_synt"/>
    <property type="match status" value="1"/>
</dbReference>
<feature type="transmembrane region" description="Helical" evidence="6">
    <location>
        <begin position="77"/>
        <end position="105"/>
    </location>
</feature>
<comment type="caution">
    <text evidence="7">The sequence shown here is derived from an EMBL/GenBank/DDBJ whole genome shotgun (WGS) entry which is preliminary data.</text>
</comment>
<feature type="transmembrane region" description="Helical" evidence="6">
    <location>
        <begin position="367"/>
        <end position="388"/>
    </location>
</feature>
<comment type="subcellular location">
    <subcellularLocation>
        <location evidence="1">Cell membrane</location>
        <topology evidence="1">Multi-pass membrane protein</topology>
    </subcellularLocation>
</comment>
<name>A0A0J1HH57_9GAMM</name>